<evidence type="ECO:0000313" key="1">
    <source>
        <dbReference type="EMBL" id="KAK3172090.1"/>
    </source>
</evidence>
<reference evidence="1" key="1">
    <citation type="submission" date="2022-11" db="EMBL/GenBank/DDBJ databases">
        <title>Chromosomal genome sequence assembly and mating type (MAT) locus characterization of the leprose asexual lichenized fungus Lepraria neglecta (Nyl.) Erichsen.</title>
        <authorList>
            <person name="Allen J.L."/>
            <person name="Pfeffer B."/>
        </authorList>
    </citation>
    <scope>NUCLEOTIDE SEQUENCE</scope>
    <source>
        <strain evidence="1">Allen 5258</strain>
    </source>
</reference>
<comment type="caution">
    <text evidence="1">The sequence shown here is derived from an EMBL/GenBank/DDBJ whole genome shotgun (WGS) entry which is preliminary data.</text>
</comment>
<organism evidence="1 2">
    <name type="scientific">Lepraria neglecta</name>
    <dbReference type="NCBI Taxonomy" id="209136"/>
    <lineage>
        <taxon>Eukaryota</taxon>
        <taxon>Fungi</taxon>
        <taxon>Dikarya</taxon>
        <taxon>Ascomycota</taxon>
        <taxon>Pezizomycotina</taxon>
        <taxon>Lecanoromycetes</taxon>
        <taxon>OSLEUM clade</taxon>
        <taxon>Lecanoromycetidae</taxon>
        <taxon>Lecanorales</taxon>
        <taxon>Lecanorineae</taxon>
        <taxon>Stereocaulaceae</taxon>
        <taxon>Lepraria</taxon>
    </lineage>
</organism>
<protein>
    <submittedName>
        <fullName evidence="1">Uncharacterized protein</fullName>
    </submittedName>
</protein>
<keyword evidence="2" id="KW-1185">Reference proteome</keyword>
<gene>
    <name evidence="1" type="ORF">OEA41_004175</name>
</gene>
<accession>A0AAE0DJW7</accession>
<evidence type="ECO:0000313" key="2">
    <source>
        <dbReference type="Proteomes" id="UP001276659"/>
    </source>
</evidence>
<dbReference type="EMBL" id="JASNWA010000008">
    <property type="protein sequence ID" value="KAK3172090.1"/>
    <property type="molecule type" value="Genomic_DNA"/>
</dbReference>
<sequence length="226" mass="25961">MPSSSQPNTPRSLIYPHPLLHPPKTKYDLLPSSYPITALEASRAGLESAHIKEQSQIFSSSPFVLNDQTLSNLRQHPMSKQDAHRFCWKDCAVYVTVDLGDEFASTGVGVERVFNFLYRTWFRDGEAHLDVGHFFGRAVRCWEPGGLETIKEIVEAHRLVCERVREKQADEGADEDEVFEWNRRHGGFVLKRSFERFFVVVDRAGWWERGVLVVRSERAKEVEGGR</sequence>
<name>A0AAE0DJW7_9LECA</name>
<proteinExistence type="predicted"/>
<dbReference type="AlphaFoldDB" id="A0AAE0DJW7"/>
<dbReference type="Proteomes" id="UP001276659">
    <property type="component" value="Unassembled WGS sequence"/>
</dbReference>